<evidence type="ECO:0000313" key="4">
    <source>
        <dbReference type="EMBL" id="TDO41060.1"/>
    </source>
</evidence>
<dbReference type="Pfam" id="PF00656">
    <property type="entry name" value="Peptidase_C14"/>
    <property type="match status" value="1"/>
</dbReference>
<dbReference type="Proteomes" id="UP000294901">
    <property type="component" value="Unassembled WGS sequence"/>
</dbReference>
<dbReference type="InterPro" id="IPR052039">
    <property type="entry name" value="Caspase-related_regulators"/>
</dbReference>
<dbReference type="InterPro" id="IPR011600">
    <property type="entry name" value="Pept_C14_caspase"/>
</dbReference>
<feature type="region of interest" description="Disordered" evidence="1">
    <location>
        <begin position="320"/>
        <end position="359"/>
    </location>
</feature>
<name>A0A4R6JWB2_9ACTN</name>
<dbReference type="AlphaFoldDB" id="A0A4R6JWB2"/>
<dbReference type="InterPro" id="IPR029030">
    <property type="entry name" value="Caspase-like_dom_sf"/>
</dbReference>
<dbReference type="PROSITE" id="PS00018">
    <property type="entry name" value="EF_HAND_1"/>
    <property type="match status" value="1"/>
</dbReference>
<dbReference type="Gene3D" id="3.40.50.1460">
    <property type="match status" value="1"/>
</dbReference>
<dbReference type="SUPFAM" id="SSF52129">
    <property type="entry name" value="Caspase-like"/>
    <property type="match status" value="1"/>
</dbReference>
<dbReference type="InterPro" id="IPR018247">
    <property type="entry name" value="EF_Hand_1_Ca_BS"/>
</dbReference>
<keyword evidence="2" id="KW-0472">Membrane</keyword>
<keyword evidence="2" id="KW-0812">Transmembrane</keyword>
<protein>
    <submittedName>
        <fullName evidence="4">Caspase domain-containing protein</fullName>
    </submittedName>
</protein>
<dbReference type="EMBL" id="SNWR01000001">
    <property type="protein sequence ID" value="TDO41060.1"/>
    <property type="molecule type" value="Genomic_DNA"/>
</dbReference>
<dbReference type="RefSeq" id="WP_203720459.1">
    <property type="nucleotide sequence ID" value="NZ_BOMD01000015.1"/>
</dbReference>
<evidence type="ECO:0000313" key="5">
    <source>
        <dbReference type="Proteomes" id="UP000294901"/>
    </source>
</evidence>
<dbReference type="GO" id="GO:0006508">
    <property type="term" value="P:proteolysis"/>
    <property type="evidence" value="ECO:0007669"/>
    <property type="project" value="InterPro"/>
</dbReference>
<dbReference type="PANTHER" id="PTHR22576:SF37">
    <property type="entry name" value="MUCOSA-ASSOCIATED LYMPHOID TISSUE LYMPHOMA TRANSLOCATION PROTEIN 1"/>
    <property type="match status" value="1"/>
</dbReference>
<accession>A0A4R6JWB2</accession>
<sequence>MTAARKALIVANDTYDHEGLGHLLAPQADADALAGVLGDAAIGDFQVHVVRNEPAHVIREQIEELFADSRPDDVLLLHFSCHGLKGDSGELFFATRNTRPNRLESTAVSAGFVQRCMLASRSRSIVLLLDCCYGGAFSKGVTVRAAGDVNVLDNFPGGSRGRAVITASSAMEYAFEGDQLADDHSRRPSVFTSALVEGLSTGDADRDQDGWVSLNELYDYVFDRVRERNPHQTPSRDVEMQGELYVARRSRPVTQPAPLPPELQAVIGHPISGVRAGAVQELARLAHGRHAGMALAAREALEHLSKDDSRTVSGAATAALTGEQSPPAPEPDTDAGSPPAADAKSAAGPESPPAAAEIAAANGWSSRRRTLLTAAAAVILIAGAALAFVLLGNDNGSSGEGRVSSENFTAQAPWRLTIDDNIQDKDNGCDVTLTHVDSGRPLPIPTGLFSPTAFQVRESGQFRTSANDPGCIVLHRPGAGTATLPFTTERLGDTDAFPVSGQVTVEVLDDHGNNSCDLTLHDATDGRALAAREAAAGTGAVLLDPADRKTVYLGSLYCNVRVSAGP</sequence>
<feature type="compositionally biased region" description="Low complexity" evidence="1">
    <location>
        <begin position="343"/>
        <end position="359"/>
    </location>
</feature>
<dbReference type="NCBIfam" id="NF047832">
    <property type="entry name" value="caspase_w_EACC1"/>
    <property type="match status" value="1"/>
</dbReference>
<evidence type="ECO:0000256" key="1">
    <source>
        <dbReference type="SAM" id="MobiDB-lite"/>
    </source>
</evidence>
<reference evidence="4 5" key="1">
    <citation type="submission" date="2019-03" db="EMBL/GenBank/DDBJ databases">
        <title>Sequencing the genomes of 1000 actinobacteria strains.</title>
        <authorList>
            <person name="Klenk H.-P."/>
        </authorList>
    </citation>
    <scope>NUCLEOTIDE SEQUENCE [LARGE SCALE GENOMIC DNA]</scope>
    <source>
        <strain evidence="4 5">DSM 43805</strain>
    </source>
</reference>
<keyword evidence="2" id="KW-1133">Transmembrane helix</keyword>
<feature type="transmembrane region" description="Helical" evidence="2">
    <location>
        <begin position="371"/>
        <end position="392"/>
    </location>
</feature>
<feature type="domain" description="Peptidase C14 caspase" evidence="3">
    <location>
        <begin position="5"/>
        <end position="238"/>
    </location>
</feature>
<comment type="caution">
    <text evidence="4">The sequence shown here is derived from an EMBL/GenBank/DDBJ whole genome shotgun (WGS) entry which is preliminary data.</text>
</comment>
<keyword evidence="5" id="KW-1185">Reference proteome</keyword>
<evidence type="ECO:0000259" key="3">
    <source>
        <dbReference type="Pfam" id="PF00656"/>
    </source>
</evidence>
<dbReference type="PANTHER" id="PTHR22576">
    <property type="entry name" value="MUCOSA ASSOCIATED LYMPHOID TISSUE LYMPHOMA TRANSLOCATION PROTEIN 1/PARACASPASE"/>
    <property type="match status" value="1"/>
</dbReference>
<evidence type="ECO:0000256" key="2">
    <source>
        <dbReference type="SAM" id="Phobius"/>
    </source>
</evidence>
<proteinExistence type="predicted"/>
<gene>
    <name evidence="4" type="ORF">C8E87_4787</name>
</gene>
<dbReference type="GO" id="GO:0004197">
    <property type="term" value="F:cysteine-type endopeptidase activity"/>
    <property type="evidence" value="ECO:0007669"/>
    <property type="project" value="InterPro"/>
</dbReference>
<organism evidence="4 5">
    <name type="scientific">Paractinoplanes brasiliensis</name>
    <dbReference type="NCBI Taxonomy" id="52695"/>
    <lineage>
        <taxon>Bacteria</taxon>
        <taxon>Bacillati</taxon>
        <taxon>Actinomycetota</taxon>
        <taxon>Actinomycetes</taxon>
        <taxon>Micromonosporales</taxon>
        <taxon>Micromonosporaceae</taxon>
        <taxon>Paractinoplanes</taxon>
    </lineage>
</organism>